<sequence>MLLIFSQLSCVSLSKQQDSYGVNVVAFDEHHIKVRSYANVDRWPELPTHEHPIEILVHVAGNMTFRILAEQQLPCFDELKAIGFNQGWPAYNLPVRWYPYLSTTYQTTLYLLPLANFKREFTTVLDKPQLNIYLPFDCGVDDTVNYFFTDVMTVVYHEIGHIEAIRNWPGGWRQPRSKTQFQVDKFSQEVIAGQAEVCVLLLTERLKFGQIELPELWQSGKQVGFATLRQTLRNQIGHHSKVGREYGMYLMHQFLQSNKQQNFADVVAYCGGIWSPSAITKMQQDIAEQLSAEVN</sequence>
<proteinExistence type="predicted"/>
<name>A0A437R029_9GAMM</name>
<gene>
    <name evidence="1" type="ORF">EOE67_07740</name>
</gene>
<dbReference type="RefSeq" id="WP_127698461.1">
    <property type="nucleotide sequence ID" value="NZ_SACS01000006.1"/>
</dbReference>
<dbReference type="OrthoDB" id="10014406at2"/>
<reference evidence="1 2" key="1">
    <citation type="submission" date="2019-01" db="EMBL/GenBank/DDBJ databases">
        <authorList>
            <person name="Chen W.-M."/>
        </authorList>
    </citation>
    <scope>NUCLEOTIDE SEQUENCE [LARGE SCALE GENOMIC DNA]</scope>
    <source>
        <strain evidence="1 2">KYPC3</strain>
    </source>
</reference>
<accession>A0A437R029</accession>
<organism evidence="1 2">
    <name type="scientific">Rheinheimera riviphila</name>
    <dbReference type="NCBI Taxonomy" id="1834037"/>
    <lineage>
        <taxon>Bacteria</taxon>
        <taxon>Pseudomonadati</taxon>
        <taxon>Pseudomonadota</taxon>
        <taxon>Gammaproteobacteria</taxon>
        <taxon>Chromatiales</taxon>
        <taxon>Chromatiaceae</taxon>
        <taxon>Rheinheimera</taxon>
    </lineage>
</organism>
<dbReference type="AlphaFoldDB" id="A0A437R029"/>
<keyword evidence="2" id="KW-1185">Reference proteome</keyword>
<evidence type="ECO:0000313" key="1">
    <source>
        <dbReference type="EMBL" id="RVU40132.1"/>
    </source>
</evidence>
<dbReference type="Proteomes" id="UP000283077">
    <property type="component" value="Unassembled WGS sequence"/>
</dbReference>
<evidence type="ECO:0000313" key="2">
    <source>
        <dbReference type="Proteomes" id="UP000283077"/>
    </source>
</evidence>
<protein>
    <submittedName>
        <fullName evidence="1">Uncharacterized protein</fullName>
    </submittedName>
</protein>
<comment type="caution">
    <text evidence="1">The sequence shown here is derived from an EMBL/GenBank/DDBJ whole genome shotgun (WGS) entry which is preliminary data.</text>
</comment>
<dbReference type="EMBL" id="SACS01000006">
    <property type="protein sequence ID" value="RVU40132.1"/>
    <property type="molecule type" value="Genomic_DNA"/>
</dbReference>